<feature type="region of interest" description="Disordered" evidence="1">
    <location>
        <begin position="312"/>
        <end position="345"/>
    </location>
</feature>
<feature type="non-terminal residue" evidence="2">
    <location>
        <position position="416"/>
    </location>
</feature>
<evidence type="ECO:0000313" key="2">
    <source>
        <dbReference type="EMBL" id="KIH49243.1"/>
    </source>
</evidence>
<dbReference type="AlphaFoldDB" id="A0A0C2BZ84"/>
<dbReference type="EMBL" id="KN754379">
    <property type="protein sequence ID" value="KIH49243.1"/>
    <property type="molecule type" value="Genomic_DNA"/>
</dbReference>
<name>A0A0C2BZ84_9BILA</name>
<feature type="compositionally biased region" description="Basic and acidic residues" evidence="1">
    <location>
        <begin position="312"/>
        <end position="327"/>
    </location>
</feature>
<accession>A0A0C2BZ84</accession>
<feature type="region of interest" description="Disordered" evidence="1">
    <location>
        <begin position="128"/>
        <end position="171"/>
    </location>
</feature>
<dbReference type="Proteomes" id="UP000054047">
    <property type="component" value="Unassembled WGS sequence"/>
</dbReference>
<dbReference type="OrthoDB" id="5877152at2759"/>
<evidence type="ECO:0000313" key="3">
    <source>
        <dbReference type="Proteomes" id="UP000054047"/>
    </source>
</evidence>
<sequence>MKSTKSSPDKLSVDIVVTPSTPAPDLESDHEDVAQEPLSPSIESEVSQAEVKSSSSYSGEEHVPRDFAEREASEKRAVTDITNKPVPSPTAAQVIEEIPHEEEKTLIEEYGAHPSTFIETTREEIIELEERSESPQPTAAAKTAEDEELEVIPPIPVQEEMPDEGSPKLAETRTTFVSTGYYDKPDILTRKMTDVEKQKESPHEVEFAPPKYEDILKDEAHPEHEYRTVKKTVTTVTTTRVMEIPEASTPEPNMEEVAREISPYPAQHVTTAEELEYPTVTKTVTTVTTRSYMEVPETPEGEQYIADDLSKVHEPAPTEQVKQESPKAAESPVSPITGEEYPPVKETVTTVATTRYEVKPEGAEEFERYIERESPKAAESPVSPITGEEYPPVKETVTTVTTTRYEVKPEGAEEFE</sequence>
<protein>
    <submittedName>
        <fullName evidence="2">Uncharacterized protein</fullName>
    </submittedName>
</protein>
<keyword evidence="3" id="KW-1185">Reference proteome</keyword>
<feature type="compositionally biased region" description="Basic and acidic residues" evidence="1">
    <location>
        <begin position="59"/>
        <end position="78"/>
    </location>
</feature>
<proteinExistence type="predicted"/>
<feature type="region of interest" description="Disordered" evidence="1">
    <location>
        <begin position="368"/>
        <end position="395"/>
    </location>
</feature>
<reference evidence="2 3" key="1">
    <citation type="submission" date="2013-12" db="EMBL/GenBank/DDBJ databases">
        <title>Draft genome of the parsitic nematode Ancylostoma duodenale.</title>
        <authorList>
            <person name="Mitreva M."/>
        </authorList>
    </citation>
    <scope>NUCLEOTIDE SEQUENCE [LARGE SCALE GENOMIC DNA]</scope>
    <source>
        <strain evidence="2 3">Zhejiang</strain>
    </source>
</reference>
<feature type="compositionally biased region" description="Polar residues" evidence="1">
    <location>
        <begin position="41"/>
        <end position="58"/>
    </location>
</feature>
<organism evidence="2 3">
    <name type="scientific">Ancylostoma duodenale</name>
    <dbReference type="NCBI Taxonomy" id="51022"/>
    <lineage>
        <taxon>Eukaryota</taxon>
        <taxon>Metazoa</taxon>
        <taxon>Ecdysozoa</taxon>
        <taxon>Nematoda</taxon>
        <taxon>Chromadorea</taxon>
        <taxon>Rhabditida</taxon>
        <taxon>Rhabditina</taxon>
        <taxon>Rhabditomorpha</taxon>
        <taxon>Strongyloidea</taxon>
        <taxon>Ancylostomatidae</taxon>
        <taxon>Ancylostomatinae</taxon>
        <taxon>Ancylostoma</taxon>
    </lineage>
</organism>
<evidence type="ECO:0000256" key="1">
    <source>
        <dbReference type="SAM" id="MobiDB-lite"/>
    </source>
</evidence>
<gene>
    <name evidence="2" type="ORF">ANCDUO_20683</name>
</gene>
<feature type="region of interest" description="Disordered" evidence="1">
    <location>
        <begin position="1"/>
        <end position="100"/>
    </location>
</feature>